<dbReference type="PROSITE" id="PS00198">
    <property type="entry name" value="4FE4S_FER_1"/>
    <property type="match status" value="2"/>
</dbReference>
<evidence type="ECO:0000256" key="1">
    <source>
        <dbReference type="ARBA" id="ARBA00022485"/>
    </source>
</evidence>
<evidence type="ECO:0000313" key="8">
    <source>
        <dbReference type="Proteomes" id="UP001521181"/>
    </source>
</evidence>
<dbReference type="SUPFAM" id="SSF54862">
    <property type="entry name" value="4Fe-4S ferredoxins"/>
    <property type="match status" value="1"/>
</dbReference>
<evidence type="ECO:0000256" key="3">
    <source>
        <dbReference type="ARBA" id="ARBA00023004"/>
    </source>
</evidence>
<evidence type="ECO:0000256" key="2">
    <source>
        <dbReference type="ARBA" id="ARBA00022723"/>
    </source>
</evidence>
<dbReference type="PANTHER" id="PTHR24960:SF79">
    <property type="entry name" value="PHOTOSYSTEM I IRON-SULFUR CENTER"/>
    <property type="match status" value="1"/>
</dbReference>
<keyword evidence="5" id="KW-1133">Transmembrane helix</keyword>
<dbReference type="InterPro" id="IPR017900">
    <property type="entry name" value="4Fe4S_Fe_S_CS"/>
</dbReference>
<keyword evidence="8" id="KW-1185">Reference proteome</keyword>
<keyword evidence="2" id="KW-0479">Metal-binding</keyword>
<feature type="transmembrane region" description="Helical" evidence="5">
    <location>
        <begin position="23"/>
        <end position="45"/>
    </location>
</feature>
<sequence>MTDASQTPKKPRLTRRELERRRLILRTVGLGVAAVAAGLVGWYPVYRKLFDRLRPPGALAEKEFLAACIKCGQCVQVCPVEAIKLADGDEGYGLGVPYIDARAQACDFSCDAVQCVLACPTGALSHAIATKEEVTMGFARLARPESCLAMKGEGFTGLARGYDFTGLLRYEEIDRWEPQPVASHPYELDLCDLCVRECPIQGAISLERISDDPADPRRIPTVHKACVGCGTCEMICPTEPAAIIIDTEITLEAQS</sequence>
<evidence type="ECO:0000256" key="5">
    <source>
        <dbReference type="SAM" id="Phobius"/>
    </source>
</evidence>
<dbReference type="Gene3D" id="3.30.70.20">
    <property type="match status" value="2"/>
</dbReference>
<reference evidence="7 8" key="1">
    <citation type="submission" date="2021-12" db="EMBL/GenBank/DDBJ databases">
        <title>Sinirhodobacter sp. WL0062 is a bacterium isolated from seawater.</title>
        <authorList>
            <person name="Wang L."/>
            <person name="He W."/>
            <person name="Zhang D.-F."/>
        </authorList>
    </citation>
    <scope>NUCLEOTIDE SEQUENCE [LARGE SCALE GENOMIC DNA]</scope>
    <source>
        <strain evidence="7 8">WL0062</strain>
    </source>
</reference>
<dbReference type="RefSeq" id="WP_233676759.1">
    <property type="nucleotide sequence ID" value="NZ_JAJUOS010000006.1"/>
</dbReference>
<dbReference type="PANTHER" id="PTHR24960">
    <property type="entry name" value="PHOTOSYSTEM I IRON-SULFUR CENTER-RELATED"/>
    <property type="match status" value="1"/>
</dbReference>
<comment type="caution">
    <text evidence="7">The sequence shown here is derived from an EMBL/GenBank/DDBJ whole genome shotgun (WGS) entry which is preliminary data.</text>
</comment>
<keyword evidence="3" id="KW-0408">Iron</keyword>
<proteinExistence type="predicted"/>
<name>A0ABS8YVA8_9RHOB</name>
<dbReference type="InterPro" id="IPR017896">
    <property type="entry name" value="4Fe4S_Fe-S-bd"/>
</dbReference>
<accession>A0ABS8YVA8</accession>
<keyword evidence="5" id="KW-0812">Transmembrane</keyword>
<organism evidence="7 8">
    <name type="scientific">Rhodobacter flavimaris</name>
    <dbReference type="NCBI Taxonomy" id="2907145"/>
    <lineage>
        <taxon>Bacteria</taxon>
        <taxon>Pseudomonadati</taxon>
        <taxon>Pseudomonadota</taxon>
        <taxon>Alphaproteobacteria</taxon>
        <taxon>Rhodobacterales</taxon>
        <taxon>Rhodobacter group</taxon>
        <taxon>Rhodobacter</taxon>
    </lineage>
</organism>
<keyword evidence="4" id="KW-0411">Iron-sulfur</keyword>
<feature type="domain" description="4Fe-4S ferredoxin-type" evidence="6">
    <location>
        <begin position="95"/>
        <end position="129"/>
    </location>
</feature>
<protein>
    <submittedName>
        <fullName evidence="7">4Fe-4S binding protein</fullName>
    </submittedName>
</protein>
<evidence type="ECO:0000259" key="6">
    <source>
        <dbReference type="PROSITE" id="PS51379"/>
    </source>
</evidence>
<evidence type="ECO:0000256" key="4">
    <source>
        <dbReference type="ARBA" id="ARBA00023014"/>
    </source>
</evidence>
<evidence type="ECO:0000313" key="7">
    <source>
        <dbReference type="EMBL" id="MCE5973782.1"/>
    </source>
</evidence>
<feature type="domain" description="4Fe-4S ferredoxin-type" evidence="6">
    <location>
        <begin position="58"/>
        <end position="88"/>
    </location>
</feature>
<dbReference type="InterPro" id="IPR050157">
    <property type="entry name" value="PSI_iron-sulfur_center"/>
</dbReference>
<dbReference type="CDD" id="cd16373">
    <property type="entry name" value="DMSOR_beta_like"/>
    <property type="match status" value="1"/>
</dbReference>
<feature type="domain" description="4Fe-4S ferredoxin-type" evidence="6">
    <location>
        <begin position="218"/>
        <end position="248"/>
    </location>
</feature>
<gene>
    <name evidence="7" type="ORF">LZA78_09845</name>
</gene>
<dbReference type="EMBL" id="JAJUOS010000006">
    <property type="protein sequence ID" value="MCE5973782.1"/>
    <property type="molecule type" value="Genomic_DNA"/>
</dbReference>
<keyword evidence="5" id="KW-0472">Membrane</keyword>
<keyword evidence="1" id="KW-0004">4Fe-4S</keyword>
<dbReference type="PROSITE" id="PS51379">
    <property type="entry name" value="4FE4S_FER_2"/>
    <property type="match status" value="3"/>
</dbReference>
<dbReference type="Proteomes" id="UP001521181">
    <property type="component" value="Unassembled WGS sequence"/>
</dbReference>
<dbReference type="Pfam" id="PF12838">
    <property type="entry name" value="Fer4_7"/>
    <property type="match status" value="2"/>
</dbReference>